<evidence type="ECO:0000313" key="3">
    <source>
        <dbReference type="EMBL" id="UZF86859.1"/>
    </source>
</evidence>
<evidence type="ECO:0000256" key="1">
    <source>
        <dbReference type="ARBA" id="ARBA00022679"/>
    </source>
</evidence>
<dbReference type="EMBL" id="CP102774">
    <property type="protein sequence ID" value="UZF86859.1"/>
    <property type="molecule type" value="Genomic_DNA"/>
</dbReference>
<reference evidence="3" key="1">
    <citation type="submission" date="2022-08" db="EMBL/GenBank/DDBJ databases">
        <title>Complete Genome Sequences of 2 Bosea sp. soil isolates.</title>
        <authorList>
            <person name="Alvarez Arevalo M."/>
            <person name="Sterndorff E.B."/>
            <person name="Faurdal D."/>
            <person name="Joergensen T.S."/>
            <person name="Weber T."/>
        </authorList>
    </citation>
    <scope>NUCLEOTIDE SEQUENCE</scope>
    <source>
        <strain evidence="3">NBC_00436</strain>
    </source>
</reference>
<proteinExistence type="predicted"/>
<name>A0A9E7ZXW5_9HYPH</name>
<sequence>MCTDNRSLVAAGYDEIADAYLERFGVSAVRQRWMDRLSAHLPTDGGRVLDLGCGAGIPVAHDLAALGHAVVGVDGSEQQIVRARRNVPLATFIHADMCEVNFEPGSFDGVGAFYSITHIPADQQARLISKIATWLKPGGVFIASFGTGQAGEWTGEWLGTMMFFGHSGEEATFRLLADSGFRVVRSAVERQDNEDAAFLWIEAQPSLAVPMFRER</sequence>
<dbReference type="GO" id="GO:0032259">
    <property type="term" value="P:methylation"/>
    <property type="evidence" value="ECO:0007669"/>
    <property type="project" value="UniProtKB-KW"/>
</dbReference>
<dbReference type="InterPro" id="IPR029063">
    <property type="entry name" value="SAM-dependent_MTases_sf"/>
</dbReference>
<dbReference type="PANTHER" id="PTHR43861">
    <property type="entry name" value="TRANS-ACONITATE 2-METHYLTRANSFERASE-RELATED"/>
    <property type="match status" value="1"/>
</dbReference>
<organism evidence="3">
    <name type="scientific">Bosea sp. NBC_00436</name>
    <dbReference type="NCBI Taxonomy" id="2969620"/>
    <lineage>
        <taxon>Bacteria</taxon>
        <taxon>Pseudomonadati</taxon>
        <taxon>Pseudomonadota</taxon>
        <taxon>Alphaproteobacteria</taxon>
        <taxon>Hyphomicrobiales</taxon>
        <taxon>Boseaceae</taxon>
        <taxon>Bosea</taxon>
    </lineage>
</organism>
<dbReference type="AlphaFoldDB" id="A0A9E7ZXW5"/>
<protein>
    <submittedName>
        <fullName evidence="3">Class I SAM-dependent methyltransferase</fullName>
    </submittedName>
</protein>
<dbReference type="CDD" id="cd02440">
    <property type="entry name" value="AdoMet_MTases"/>
    <property type="match status" value="1"/>
</dbReference>
<feature type="domain" description="Methyltransferase" evidence="2">
    <location>
        <begin position="48"/>
        <end position="139"/>
    </location>
</feature>
<dbReference type="GO" id="GO:0008168">
    <property type="term" value="F:methyltransferase activity"/>
    <property type="evidence" value="ECO:0007669"/>
    <property type="project" value="UniProtKB-KW"/>
</dbReference>
<dbReference type="Gene3D" id="3.40.50.150">
    <property type="entry name" value="Vaccinia Virus protein VP39"/>
    <property type="match status" value="1"/>
</dbReference>
<dbReference type="Pfam" id="PF13649">
    <property type="entry name" value="Methyltransf_25"/>
    <property type="match status" value="1"/>
</dbReference>
<dbReference type="InterPro" id="IPR041698">
    <property type="entry name" value="Methyltransf_25"/>
</dbReference>
<dbReference type="SUPFAM" id="SSF53335">
    <property type="entry name" value="S-adenosyl-L-methionine-dependent methyltransferases"/>
    <property type="match status" value="1"/>
</dbReference>
<accession>A0A9E7ZXW5</accession>
<gene>
    <name evidence="3" type="ORF">NWE54_24400</name>
</gene>
<keyword evidence="3" id="KW-0489">Methyltransferase</keyword>
<evidence type="ECO:0000259" key="2">
    <source>
        <dbReference type="Pfam" id="PF13649"/>
    </source>
</evidence>
<keyword evidence="1" id="KW-0808">Transferase</keyword>